<protein>
    <submittedName>
        <fullName evidence="4">Uncharacterized protein</fullName>
    </submittedName>
</protein>
<accession>A0ABV0Q297</accession>
<keyword evidence="3" id="KW-0732">Signal</keyword>
<dbReference type="EMBL" id="JAHRIO010094664">
    <property type="protein sequence ID" value="MEQ2189916.1"/>
    <property type="molecule type" value="Genomic_DNA"/>
</dbReference>
<proteinExistence type="predicted"/>
<evidence type="ECO:0000256" key="1">
    <source>
        <dbReference type="SAM" id="MobiDB-lite"/>
    </source>
</evidence>
<dbReference type="PANTHER" id="PTHR38706">
    <property type="entry name" value="SI:CH211-198C19.1-RELATED"/>
    <property type="match status" value="1"/>
</dbReference>
<feature type="compositionally biased region" description="Polar residues" evidence="1">
    <location>
        <begin position="197"/>
        <end position="209"/>
    </location>
</feature>
<feature type="chain" id="PRO_5046474532" evidence="3">
    <location>
        <begin position="28"/>
        <end position="267"/>
    </location>
</feature>
<dbReference type="Proteomes" id="UP001476798">
    <property type="component" value="Unassembled WGS sequence"/>
</dbReference>
<name>A0ABV0Q297_9TELE</name>
<keyword evidence="2" id="KW-0812">Transmembrane</keyword>
<feature type="signal peptide" evidence="3">
    <location>
        <begin position="1"/>
        <end position="27"/>
    </location>
</feature>
<keyword evidence="5" id="KW-1185">Reference proteome</keyword>
<feature type="region of interest" description="Disordered" evidence="1">
    <location>
        <begin position="194"/>
        <end position="213"/>
    </location>
</feature>
<gene>
    <name evidence="4" type="ORF">GOODEAATRI_030221</name>
</gene>
<dbReference type="PANTHER" id="PTHR38706:SF2">
    <property type="match status" value="1"/>
</dbReference>
<reference evidence="4 5" key="1">
    <citation type="submission" date="2021-06" db="EMBL/GenBank/DDBJ databases">
        <authorList>
            <person name="Palmer J.M."/>
        </authorList>
    </citation>
    <scope>NUCLEOTIDE SEQUENCE [LARGE SCALE GENOMIC DNA]</scope>
    <source>
        <strain evidence="4 5">GA_2019</strain>
        <tissue evidence="4">Muscle</tissue>
    </source>
</reference>
<keyword evidence="2" id="KW-0472">Membrane</keyword>
<organism evidence="4 5">
    <name type="scientific">Goodea atripinnis</name>
    <dbReference type="NCBI Taxonomy" id="208336"/>
    <lineage>
        <taxon>Eukaryota</taxon>
        <taxon>Metazoa</taxon>
        <taxon>Chordata</taxon>
        <taxon>Craniata</taxon>
        <taxon>Vertebrata</taxon>
        <taxon>Euteleostomi</taxon>
        <taxon>Actinopterygii</taxon>
        <taxon>Neopterygii</taxon>
        <taxon>Teleostei</taxon>
        <taxon>Neoteleostei</taxon>
        <taxon>Acanthomorphata</taxon>
        <taxon>Ovalentaria</taxon>
        <taxon>Atherinomorphae</taxon>
        <taxon>Cyprinodontiformes</taxon>
        <taxon>Goodeidae</taxon>
        <taxon>Goodea</taxon>
    </lineage>
</organism>
<evidence type="ECO:0000256" key="2">
    <source>
        <dbReference type="SAM" id="Phobius"/>
    </source>
</evidence>
<evidence type="ECO:0000313" key="4">
    <source>
        <dbReference type="EMBL" id="MEQ2189916.1"/>
    </source>
</evidence>
<keyword evidence="2" id="KW-1133">Transmembrane helix</keyword>
<feature type="transmembrane region" description="Helical" evidence="2">
    <location>
        <begin position="240"/>
        <end position="262"/>
    </location>
</feature>
<evidence type="ECO:0000313" key="5">
    <source>
        <dbReference type="Proteomes" id="UP001476798"/>
    </source>
</evidence>
<sequence>MPLGLKMSRKIRGFCVALLLTLTSVYAARRSLNSINDLVICHQSDRTNILELLHWFANEVEIDQYNVIRLTFDPNSRAYGTHHYRNQEGLLDPLPWGYQYYTIGNIHQTASERLPSYVVNSRMGNIVWNSARILIRVNEGRLQVGRIVEEIYITQHYGTSENHGSNYDPDHTYRITVSFLNQLRKVSIDEIQRRADGSQSRPFRNTSDAHSQDVDNRNQYTQIYIPDTPTIQDDCLGDCMRNFCCFIFVLLIIFLFVSWTYFGNWRK</sequence>
<evidence type="ECO:0000256" key="3">
    <source>
        <dbReference type="SAM" id="SignalP"/>
    </source>
</evidence>
<comment type="caution">
    <text evidence="4">The sequence shown here is derived from an EMBL/GenBank/DDBJ whole genome shotgun (WGS) entry which is preliminary data.</text>
</comment>